<feature type="transmembrane region" description="Helical" evidence="1">
    <location>
        <begin position="79"/>
        <end position="97"/>
    </location>
</feature>
<feature type="transmembrane region" description="Helical" evidence="1">
    <location>
        <begin position="160"/>
        <end position="179"/>
    </location>
</feature>
<feature type="transmembrane region" description="Helical" evidence="1">
    <location>
        <begin position="133"/>
        <end position="153"/>
    </location>
</feature>
<organism evidence="2 3">
    <name type="scientific">Aquipseudomonas guryensis</name>
    <dbReference type="NCBI Taxonomy" id="2759165"/>
    <lineage>
        <taxon>Bacteria</taxon>
        <taxon>Pseudomonadati</taxon>
        <taxon>Pseudomonadota</taxon>
        <taxon>Gammaproteobacteria</taxon>
        <taxon>Pseudomonadales</taxon>
        <taxon>Pseudomonadaceae</taxon>
        <taxon>Aquipseudomonas</taxon>
    </lineage>
</organism>
<keyword evidence="1" id="KW-0812">Transmembrane</keyword>
<dbReference type="RefSeq" id="WP_182832926.1">
    <property type="nucleotide sequence ID" value="NZ_JACJFN010000001.1"/>
</dbReference>
<gene>
    <name evidence="2" type="ORF">H3H45_06700</name>
</gene>
<dbReference type="AlphaFoldDB" id="A0A7W4DAA7"/>
<accession>A0A7W4DAA7</accession>
<dbReference type="Proteomes" id="UP000581189">
    <property type="component" value="Unassembled WGS sequence"/>
</dbReference>
<feature type="transmembrane region" description="Helical" evidence="1">
    <location>
        <begin position="224"/>
        <end position="245"/>
    </location>
</feature>
<proteinExistence type="predicted"/>
<reference evidence="2 3" key="1">
    <citation type="submission" date="2020-08" db="EMBL/GenBank/DDBJ databases">
        <authorList>
            <person name="Kim C.M."/>
        </authorList>
    </citation>
    <scope>NUCLEOTIDE SEQUENCE [LARGE SCALE GENOMIC DNA]</scope>
    <source>
        <strain evidence="2 3">SR9</strain>
    </source>
</reference>
<comment type="caution">
    <text evidence="2">The sequence shown here is derived from an EMBL/GenBank/DDBJ whole genome shotgun (WGS) entry which is preliminary data.</text>
</comment>
<evidence type="ECO:0000313" key="3">
    <source>
        <dbReference type="Proteomes" id="UP000581189"/>
    </source>
</evidence>
<keyword evidence="1" id="KW-0472">Membrane</keyword>
<keyword evidence="3" id="KW-1185">Reference proteome</keyword>
<dbReference type="EMBL" id="JACJFN010000001">
    <property type="protein sequence ID" value="MBB1518926.1"/>
    <property type="molecule type" value="Genomic_DNA"/>
</dbReference>
<feature type="transmembrane region" description="Helical" evidence="1">
    <location>
        <begin position="42"/>
        <end position="67"/>
    </location>
</feature>
<evidence type="ECO:0000313" key="2">
    <source>
        <dbReference type="EMBL" id="MBB1518926.1"/>
    </source>
</evidence>
<evidence type="ECO:0000256" key="1">
    <source>
        <dbReference type="SAM" id="Phobius"/>
    </source>
</evidence>
<sequence length="612" mass="67571">MAVLIANCSAVLAWLSSFIGRLVRVAPLQVPASILASLCSQVFQIVAFLLPLKVMILLGSHGVPGYFPRFLEGIERERLILLLSVAAALLYMMHLLMDFIGATFARAGSDRLIVQRQEGEALTKQQKIALSCYRGVITIAGGSIFALGVLSFLGWSNGQLLAVVLGYFASCFLLAELVFTWRPALLEKAIAQFPRLIDVLSACGFLLVFGFLVRSFLYGEAKGLLMGILILLLCRQMFSRLAMALKSIERLYGQRERALLVLGGQQIGVFDEEEDGDESFRDPLERTDEFAAGPVGLLDGGGGEALLRRREQGQPDFWGVVAPEHCVTWVREVLSAAGVTTREMHIEQLDGGRKGELTLHLACAGAGQSAEHFLFKAFNRQETKRVNRAATLLTLYPGQAAVRLRAVIERDGFAAHLYDWAEQASPLDNVQVVYACREQAFIESCAWQVPEALVVTCQPGSLVERCSPALWARCQVFSRWLDADIRESVDAFAAVPFRLQSALGELPLRLYNPDITLGNTYVLKDSLKALRWESWTLEPIGSGWPLELGLERLDQVFAHARESSEELHALSALQVRLAALAFAFEERCAQWAYLSAFALLGELRDTLDALEC</sequence>
<keyword evidence="1" id="KW-1133">Transmembrane helix</keyword>
<feature type="transmembrane region" description="Helical" evidence="1">
    <location>
        <begin position="199"/>
        <end position="217"/>
    </location>
</feature>
<protein>
    <submittedName>
        <fullName evidence="2">Uncharacterized protein</fullName>
    </submittedName>
</protein>
<name>A0A7W4DAA7_9GAMM</name>